<accession>A0A9Q4L4C6</accession>
<sequence length="327" mass="36011">MSDTVTDGDGDPTRVAIACQGGGSHTAFTAGVLKGLLREWDDEYELVGISGTSGGAFNALAAWYGLVTADEDRAIELLDAIWEDLSASDLSDRFLNNVLVGLSRLESAGVPLLELSPYQIPGQEIGKDELRETLERHVDFDAVSDLCGRETPELVVGTVNINAGVFETFTNEDVTPKAILASAAVPALFEAVEINGHYHWDGLFSQNPPIDDLMTVDADRKPEELWVIQINSQEREGEPTTLAEIADRRNELSGNISLNQELGVIERVNKWIDEGHLPESDFSRTEIHRIAMGTEYHTSTKVDRSPSFVRELMELGEQRAAEFRRGR</sequence>
<dbReference type="RefSeq" id="WP_277522879.1">
    <property type="nucleotide sequence ID" value="NZ_JAMQOT010000005.1"/>
</dbReference>
<proteinExistence type="predicted"/>
<dbReference type="InterPro" id="IPR016035">
    <property type="entry name" value="Acyl_Trfase/lysoPLipase"/>
</dbReference>
<evidence type="ECO:0000259" key="2">
    <source>
        <dbReference type="PROSITE" id="PS51635"/>
    </source>
</evidence>
<name>A0A9Q4L4C6_9EURY</name>
<organism evidence="3 4">
    <name type="scientific">Natrinema salsiterrestre</name>
    <dbReference type="NCBI Taxonomy" id="2950540"/>
    <lineage>
        <taxon>Archaea</taxon>
        <taxon>Methanobacteriati</taxon>
        <taxon>Methanobacteriota</taxon>
        <taxon>Stenosarchaea group</taxon>
        <taxon>Halobacteria</taxon>
        <taxon>Halobacteriales</taxon>
        <taxon>Natrialbaceae</taxon>
        <taxon>Natrinema</taxon>
    </lineage>
</organism>
<reference evidence="3" key="1">
    <citation type="submission" date="2022-06" db="EMBL/GenBank/DDBJ databases">
        <title>Natrinema sp. a new haloarchaeum isolate from saline soil.</title>
        <authorList>
            <person name="Strakova D."/>
            <person name="Galisteo C."/>
            <person name="Sanchez-Porro C."/>
            <person name="Ventosa A."/>
        </authorList>
    </citation>
    <scope>NUCLEOTIDE SEQUENCE</scope>
    <source>
        <strain evidence="3">S1CR25-10</strain>
    </source>
</reference>
<keyword evidence="1" id="KW-0443">Lipid metabolism</keyword>
<dbReference type="Gene3D" id="3.40.1090.10">
    <property type="entry name" value="Cytosolic phospholipase A2 catalytic domain"/>
    <property type="match status" value="2"/>
</dbReference>
<evidence type="ECO:0000256" key="1">
    <source>
        <dbReference type="ARBA" id="ARBA00023098"/>
    </source>
</evidence>
<evidence type="ECO:0000313" key="4">
    <source>
        <dbReference type="Proteomes" id="UP001154061"/>
    </source>
</evidence>
<dbReference type="Proteomes" id="UP001154061">
    <property type="component" value="Unassembled WGS sequence"/>
</dbReference>
<dbReference type="PROSITE" id="PS51635">
    <property type="entry name" value="PNPLA"/>
    <property type="match status" value="1"/>
</dbReference>
<keyword evidence="4" id="KW-1185">Reference proteome</keyword>
<evidence type="ECO:0000313" key="3">
    <source>
        <dbReference type="EMBL" id="MDF9747094.1"/>
    </source>
</evidence>
<dbReference type="GO" id="GO:0006629">
    <property type="term" value="P:lipid metabolic process"/>
    <property type="evidence" value="ECO:0007669"/>
    <property type="project" value="UniProtKB-KW"/>
</dbReference>
<comment type="caution">
    <text evidence="3">The sequence shown here is derived from an EMBL/GenBank/DDBJ whole genome shotgun (WGS) entry which is preliminary data.</text>
</comment>
<protein>
    <submittedName>
        <fullName evidence="3">Patatin-like phospholipase family protein</fullName>
    </submittedName>
</protein>
<gene>
    <name evidence="3" type="ORF">NDI89_16010</name>
</gene>
<dbReference type="Pfam" id="PF01734">
    <property type="entry name" value="Patatin"/>
    <property type="match status" value="1"/>
</dbReference>
<dbReference type="SUPFAM" id="SSF52151">
    <property type="entry name" value="FabD/lysophospholipase-like"/>
    <property type="match status" value="1"/>
</dbReference>
<dbReference type="InterPro" id="IPR002641">
    <property type="entry name" value="PNPLA_dom"/>
</dbReference>
<dbReference type="EMBL" id="JAMQOT010000005">
    <property type="protein sequence ID" value="MDF9747094.1"/>
    <property type="molecule type" value="Genomic_DNA"/>
</dbReference>
<dbReference type="AlphaFoldDB" id="A0A9Q4L4C6"/>
<feature type="domain" description="PNPLA" evidence="2">
    <location>
        <begin position="17"/>
        <end position="214"/>
    </location>
</feature>